<dbReference type="EMBL" id="MWUU01000011">
    <property type="protein sequence ID" value="PCF54611.1"/>
    <property type="molecule type" value="Genomic_DNA"/>
</dbReference>
<dbReference type="GO" id="GO:0043565">
    <property type="term" value="F:sequence-specific DNA binding"/>
    <property type="evidence" value="ECO:0007669"/>
    <property type="project" value="InterPro"/>
</dbReference>
<dbReference type="AlphaFoldDB" id="A0A2A4GVT5"/>
<feature type="domain" description="HTH araC/xylS-type" evidence="4">
    <location>
        <begin position="172"/>
        <end position="270"/>
    </location>
</feature>
<dbReference type="PANTHER" id="PTHR43280:SF28">
    <property type="entry name" value="HTH-TYPE TRANSCRIPTIONAL ACTIVATOR RHAS"/>
    <property type="match status" value="1"/>
</dbReference>
<protein>
    <recommendedName>
        <fullName evidence="4">HTH araC/xylS-type domain-containing protein</fullName>
    </recommendedName>
</protein>
<dbReference type="Pfam" id="PF12833">
    <property type="entry name" value="HTH_18"/>
    <property type="match status" value="1"/>
</dbReference>
<organism evidence="5 6">
    <name type="scientific">Staphylococcus delphini</name>
    <dbReference type="NCBI Taxonomy" id="53344"/>
    <lineage>
        <taxon>Bacteria</taxon>
        <taxon>Bacillati</taxon>
        <taxon>Bacillota</taxon>
        <taxon>Bacilli</taxon>
        <taxon>Bacillales</taxon>
        <taxon>Staphylococcaceae</taxon>
        <taxon>Staphylococcus</taxon>
        <taxon>Staphylococcus intermedius group</taxon>
    </lineage>
</organism>
<evidence type="ECO:0000256" key="2">
    <source>
        <dbReference type="ARBA" id="ARBA00023125"/>
    </source>
</evidence>
<keyword evidence="2" id="KW-0238">DNA-binding</keyword>
<evidence type="ECO:0000313" key="5">
    <source>
        <dbReference type="EMBL" id="PCF54611.1"/>
    </source>
</evidence>
<keyword evidence="1" id="KW-0805">Transcription regulation</keyword>
<dbReference type="SUPFAM" id="SSF51215">
    <property type="entry name" value="Regulatory protein AraC"/>
    <property type="match status" value="1"/>
</dbReference>
<gene>
    <name evidence="5" type="ORF">B5C08_09040</name>
</gene>
<dbReference type="InterPro" id="IPR037923">
    <property type="entry name" value="HTH-like"/>
</dbReference>
<keyword evidence="3" id="KW-0804">Transcription</keyword>
<dbReference type="PROSITE" id="PS01124">
    <property type="entry name" value="HTH_ARAC_FAMILY_2"/>
    <property type="match status" value="1"/>
</dbReference>
<evidence type="ECO:0000256" key="1">
    <source>
        <dbReference type="ARBA" id="ARBA00023015"/>
    </source>
</evidence>
<reference evidence="5 6" key="1">
    <citation type="journal article" date="2017" name="PLoS ONE">
        <title>Development of a real-time PCR for detection of Staphylococcus pseudintermedius using a novel automated comparison of whole-genome sequences.</title>
        <authorList>
            <person name="Verstappen K.M."/>
            <person name="Huijbregts L."/>
            <person name="Spaninks M."/>
            <person name="Wagenaar J.A."/>
            <person name="Fluit A.C."/>
            <person name="Duim B."/>
        </authorList>
    </citation>
    <scope>NUCLEOTIDE SEQUENCE [LARGE SCALE GENOMIC DNA]</scope>
    <source>
        <strain evidence="5 6">215070706401-1</strain>
    </source>
</reference>
<proteinExistence type="predicted"/>
<evidence type="ECO:0000259" key="4">
    <source>
        <dbReference type="PROSITE" id="PS01124"/>
    </source>
</evidence>
<dbReference type="PANTHER" id="PTHR43280">
    <property type="entry name" value="ARAC-FAMILY TRANSCRIPTIONAL REGULATOR"/>
    <property type="match status" value="1"/>
</dbReference>
<accession>A0A2A4GVT5</accession>
<sequence length="278" mass="33316">MREVWKHFDISFDNIVISECGIQQFFPEQTYSYTVTENFVLHFVETGKDLLRINHKTFSSKDFNGFILKRGQKVTYKGDKNVPWKTFWVGLKGTHLQNFLKTNQLNHQDILKFHEDSEAVNIIKEICYTTKQNTSQSDYWYKYKTYELLFCLENEFKQTDMIILNNHQDIIHHIYEYICNNYMKPLKIQEISLQFGISNSQLFTKFKNNYGKTPKQFILEARIDKATQLLRETDHPINVISQLVGFSDYFVFEKAFKKLVHRSPKDYRTEKRSHKMMH</sequence>
<dbReference type="Proteomes" id="UP000218335">
    <property type="component" value="Unassembled WGS sequence"/>
</dbReference>
<comment type="caution">
    <text evidence="5">The sequence shown here is derived from an EMBL/GenBank/DDBJ whole genome shotgun (WGS) entry which is preliminary data.</text>
</comment>
<dbReference type="InterPro" id="IPR009057">
    <property type="entry name" value="Homeodomain-like_sf"/>
</dbReference>
<dbReference type="Gene3D" id="1.10.10.60">
    <property type="entry name" value="Homeodomain-like"/>
    <property type="match status" value="2"/>
</dbReference>
<name>A0A2A4GVT5_9STAP</name>
<dbReference type="SUPFAM" id="SSF46689">
    <property type="entry name" value="Homeodomain-like"/>
    <property type="match status" value="2"/>
</dbReference>
<dbReference type="RefSeq" id="WP_096593227.1">
    <property type="nucleotide sequence ID" value="NZ_MWRM01000001.1"/>
</dbReference>
<dbReference type="Pfam" id="PF02311">
    <property type="entry name" value="AraC_binding"/>
    <property type="match status" value="1"/>
</dbReference>
<dbReference type="InterPro" id="IPR003313">
    <property type="entry name" value="AraC-bd"/>
</dbReference>
<dbReference type="GO" id="GO:0003700">
    <property type="term" value="F:DNA-binding transcription factor activity"/>
    <property type="evidence" value="ECO:0007669"/>
    <property type="project" value="InterPro"/>
</dbReference>
<dbReference type="SMART" id="SM00342">
    <property type="entry name" value="HTH_ARAC"/>
    <property type="match status" value="1"/>
</dbReference>
<evidence type="ECO:0000256" key="3">
    <source>
        <dbReference type="ARBA" id="ARBA00023163"/>
    </source>
</evidence>
<evidence type="ECO:0000313" key="6">
    <source>
        <dbReference type="Proteomes" id="UP000218335"/>
    </source>
</evidence>
<dbReference type="InterPro" id="IPR018060">
    <property type="entry name" value="HTH_AraC"/>
</dbReference>